<dbReference type="PANTHER" id="PTHR23133">
    <property type="entry name" value="IMIDAZOLEGLYCEROL-PHOSPHATE DEHYDRATASE HIS7"/>
    <property type="match status" value="1"/>
</dbReference>
<proteinExistence type="inferred from homology"/>
<keyword evidence="8" id="KW-0456">Lyase</keyword>
<evidence type="ECO:0000256" key="4">
    <source>
        <dbReference type="ARBA" id="ARBA00012075"/>
    </source>
</evidence>
<keyword evidence="9" id="KW-0687">Ribonucleoprotein</keyword>
<dbReference type="EC" id="4.2.1.19" evidence="4"/>
<dbReference type="UniPathway" id="UPA00031">
    <property type="reaction ID" value="UER00011"/>
</dbReference>
<sequence length="335" mass="36320">MTAPGNDAAEDELRQERMRATVRRKTAETDVRVALVVGSAASAARSITVDTKIGFLDHMYHALAKHARWSLDLVCDGDLHVDDHHTAEDTALALGAAFKEALGEPRGIKRSEHPPPPPRYSAVNFIRVAANRRRGVRARFPHAVLLSERGAAAWPRLARGPGPASPRKPRATLRGKTGRGYLPHPHFFFSLPSLSRLQALSRAVVDISGRPFASISLGLRRERIGQLSCEMIPHVLQSFALAAGITLHVDTLKGENDHHRCSEICRCTLLIPRAPYCVLEVAARRARAGESRPEGRVLTPSVSSSPSLASVSLAHSLVRLLMACVSGCVQGGVRV</sequence>
<dbReference type="FunFam" id="3.30.230.40:FF:000003">
    <property type="entry name" value="Imidazoleglycerol-phosphate dehydratase HisB"/>
    <property type="match status" value="1"/>
</dbReference>
<evidence type="ECO:0000256" key="3">
    <source>
        <dbReference type="ARBA" id="ARBA00007481"/>
    </source>
</evidence>
<dbReference type="Pfam" id="PF00475">
    <property type="entry name" value="IGPD"/>
    <property type="match status" value="2"/>
</dbReference>
<evidence type="ECO:0000313" key="10">
    <source>
        <dbReference type="Proteomes" id="UP000673691"/>
    </source>
</evidence>
<dbReference type="InterPro" id="IPR020565">
    <property type="entry name" value="ImidazoleglycerP_deHydtase_CS"/>
</dbReference>
<evidence type="ECO:0000256" key="6">
    <source>
        <dbReference type="ARBA" id="ARBA00022605"/>
    </source>
</evidence>
<dbReference type="EMBL" id="JAEFCI010013485">
    <property type="protein sequence ID" value="KAG5455373.1"/>
    <property type="molecule type" value="Genomic_DNA"/>
</dbReference>
<reference evidence="9 10" key="1">
    <citation type="journal article" name="Sci. Rep.">
        <title>Genome-scale phylogenetic analyses confirm Olpidium as the closest living zoosporic fungus to the non-flagellated, terrestrial fungi.</title>
        <authorList>
            <person name="Chang Y."/>
            <person name="Rochon D."/>
            <person name="Sekimoto S."/>
            <person name="Wang Y."/>
            <person name="Chovatia M."/>
            <person name="Sandor L."/>
            <person name="Salamov A."/>
            <person name="Grigoriev I.V."/>
            <person name="Stajich J.E."/>
            <person name="Spatafora J.W."/>
        </authorList>
    </citation>
    <scope>NUCLEOTIDE SEQUENCE [LARGE SCALE GENOMIC DNA]</scope>
    <source>
        <strain evidence="9">S191</strain>
    </source>
</reference>
<dbReference type="InterPro" id="IPR020568">
    <property type="entry name" value="Ribosomal_Su5_D2-typ_SF"/>
</dbReference>
<comment type="pathway">
    <text evidence="2">Amino-acid biosynthesis; L-histidine biosynthesis; L-histidine from 5-phospho-alpha-D-ribose 1-diphosphate: step 6/9.</text>
</comment>
<dbReference type="PROSITE" id="PS00954">
    <property type="entry name" value="IGP_DEHYDRATASE_1"/>
    <property type="match status" value="1"/>
</dbReference>
<dbReference type="Proteomes" id="UP000673691">
    <property type="component" value="Unassembled WGS sequence"/>
</dbReference>
<comment type="similarity">
    <text evidence="3">Belongs to the imidazoleglycerol-phosphate dehydratase family.</text>
</comment>
<name>A0A8H7ZLV7_9FUNG</name>
<comment type="caution">
    <text evidence="9">The sequence shown here is derived from an EMBL/GenBank/DDBJ whole genome shotgun (WGS) entry which is preliminary data.</text>
</comment>
<evidence type="ECO:0000256" key="7">
    <source>
        <dbReference type="ARBA" id="ARBA00023102"/>
    </source>
</evidence>
<comment type="catalytic activity">
    <reaction evidence="1">
        <text>D-erythro-1-(imidazol-4-yl)glycerol 3-phosphate = 3-(imidazol-4-yl)-2-oxopropyl phosphate + H2O</text>
        <dbReference type="Rhea" id="RHEA:11040"/>
        <dbReference type="ChEBI" id="CHEBI:15377"/>
        <dbReference type="ChEBI" id="CHEBI:57766"/>
        <dbReference type="ChEBI" id="CHEBI:58278"/>
        <dbReference type="EC" id="4.2.1.19"/>
    </reaction>
</comment>
<dbReference type="InterPro" id="IPR038494">
    <property type="entry name" value="IGPD_sf"/>
</dbReference>
<evidence type="ECO:0000256" key="8">
    <source>
        <dbReference type="ARBA" id="ARBA00023239"/>
    </source>
</evidence>
<dbReference type="PANTHER" id="PTHR23133:SF2">
    <property type="entry name" value="IMIDAZOLEGLYCEROL-PHOSPHATE DEHYDRATASE"/>
    <property type="match status" value="1"/>
</dbReference>
<keyword evidence="7" id="KW-0368">Histidine biosynthesis</keyword>
<keyword evidence="6" id="KW-0028">Amino-acid biosynthesis</keyword>
<dbReference type="SUPFAM" id="SSF54211">
    <property type="entry name" value="Ribosomal protein S5 domain 2-like"/>
    <property type="match status" value="2"/>
</dbReference>
<protein>
    <recommendedName>
        <fullName evidence="5">Imidazoleglycerol-phosphate dehydratase</fullName>
        <ecNumber evidence="4">4.2.1.19</ecNumber>
    </recommendedName>
</protein>
<dbReference type="GO" id="GO:0005840">
    <property type="term" value="C:ribosome"/>
    <property type="evidence" value="ECO:0007669"/>
    <property type="project" value="UniProtKB-KW"/>
</dbReference>
<gene>
    <name evidence="9" type="ORF">BJ554DRAFT_5228</name>
</gene>
<dbReference type="AlphaFoldDB" id="A0A8H7ZLV7"/>
<dbReference type="GO" id="GO:0004424">
    <property type="term" value="F:imidazoleglycerol-phosphate dehydratase activity"/>
    <property type="evidence" value="ECO:0007669"/>
    <property type="project" value="UniProtKB-EC"/>
</dbReference>
<accession>A0A8H7ZLV7</accession>
<dbReference type="InterPro" id="IPR000807">
    <property type="entry name" value="ImidazoleglycerolP_deHydtase"/>
</dbReference>
<dbReference type="GO" id="GO:0000105">
    <property type="term" value="P:L-histidine biosynthetic process"/>
    <property type="evidence" value="ECO:0007669"/>
    <property type="project" value="UniProtKB-UniPathway"/>
</dbReference>
<keyword evidence="9" id="KW-0689">Ribosomal protein</keyword>
<organism evidence="9 10">
    <name type="scientific">Olpidium bornovanus</name>
    <dbReference type="NCBI Taxonomy" id="278681"/>
    <lineage>
        <taxon>Eukaryota</taxon>
        <taxon>Fungi</taxon>
        <taxon>Fungi incertae sedis</taxon>
        <taxon>Olpidiomycota</taxon>
        <taxon>Olpidiomycotina</taxon>
        <taxon>Olpidiomycetes</taxon>
        <taxon>Olpidiales</taxon>
        <taxon>Olpidiaceae</taxon>
        <taxon>Olpidium</taxon>
    </lineage>
</organism>
<evidence type="ECO:0000256" key="2">
    <source>
        <dbReference type="ARBA" id="ARBA00005047"/>
    </source>
</evidence>
<evidence type="ECO:0000256" key="1">
    <source>
        <dbReference type="ARBA" id="ARBA00001723"/>
    </source>
</evidence>
<dbReference type="OrthoDB" id="447729at2759"/>
<keyword evidence="10" id="KW-1185">Reference proteome</keyword>
<dbReference type="Gene3D" id="3.30.230.40">
    <property type="entry name" value="Imidazole glycerol phosphate dehydratase, domain 1"/>
    <property type="match status" value="2"/>
</dbReference>
<evidence type="ECO:0000256" key="5">
    <source>
        <dbReference type="ARBA" id="ARBA00016664"/>
    </source>
</evidence>
<evidence type="ECO:0000313" key="9">
    <source>
        <dbReference type="EMBL" id="KAG5455373.1"/>
    </source>
</evidence>